<reference evidence="1 2" key="1">
    <citation type="journal article" date="2019" name="Int. J. Syst. Evol. Microbiol.">
        <title>The Global Catalogue of Microorganisms (GCM) 10K type strain sequencing project: providing services to taxonomists for standard genome sequencing and annotation.</title>
        <authorList>
            <consortium name="The Broad Institute Genomics Platform"/>
            <consortium name="The Broad Institute Genome Sequencing Center for Infectious Disease"/>
            <person name="Wu L."/>
            <person name="Ma J."/>
        </authorList>
    </citation>
    <scope>NUCLEOTIDE SEQUENCE [LARGE SCALE GENOMIC DNA]</scope>
    <source>
        <strain evidence="1 2">CGMCC 1.12563</strain>
    </source>
</reference>
<sequence length="49" mass="5585">MTDEQRAEWRKTSLSTADVYAPEECSNCERKKRSQLPGERCYGCTEGLA</sequence>
<comment type="caution">
    <text evidence="1">The sequence shown here is derived from an EMBL/GenBank/DDBJ whole genome shotgun (WGS) entry which is preliminary data.</text>
</comment>
<name>A0ABD6B0F7_9EURY</name>
<proteinExistence type="predicted"/>
<dbReference type="EMBL" id="JBHUDC010000008">
    <property type="protein sequence ID" value="MFD1515633.1"/>
    <property type="molecule type" value="Genomic_DNA"/>
</dbReference>
<dbReference type="AlphaFoldDB" id="A0ABD6B0F7"/>
<dbReference type="Proteomes" id="UP001597187">
    <property type="component" value="Unassembled WGS sequence"/>
</dbReference>
<gene>
    <name evidence="1" type="ORF">ACFSBT_20330</name>
</gene>
<keyword evidence="2" id="KW-1185">Reference proteome</keyword>
<organism evidence="1 2">
    <name type="scientific">Halomarina rubra</name>
    <dbReference type="NCBI Taxonomy" id="2071873"/>
    <lineage>
        <taxon>Archaea</taxon>
        <taxon>Methanobacteriati</taxon>
        <taxon>Methanobacteriota</taxon>
        <taxon>Stenosarchaea group</taxon>
        <taxon>Halobacteria</taxon>
        <taxon>Halobacteriales</taxon>
        <taxon>Natronomonadaceae</taxon>
        <taxon>Halomarina</taxon>
    </lineage>
</organism>
<protein>
    <recommendedName>
        <fullName evidence="3">Small CPxCG-related zinc finger protein</fullName>
    </recommendedName>
</protein>
<evidence type="ECO:0000313" key="1">
    <source>
        <dbReference type="EMBL" id="MFD1515633.1"/>
    </source>
</evidence>
<evidence type="ECO:0000313" key="2">
    <source>
        <dbReference type="Proteomes" id="UP001597187"/>
    </source>
</evidence>
<evidence type="ECO:0008006" key="3">
    <source>
        <dbReference type="Google" id="ProtNLM"/>
    </source>
</evidence>
<accession>A0ABD6B0F7</accession>
<dbReference type="RefSeq" id="WP_250875542.1">
    <property type="nucleotide sequence ID" value="NZ_JALXFV010000008.1"/>
</dbReference>